<reference evidence="1 2" key="1">
    <citation type="submission" date="2022-04" db="EMBL/GenBank/DDBJ databases">
        <title>Roseobacter sp. WL0113 is a bacterium isolated from neritic sediment.</title>
        <authorList>
            <person name="Wang L."/>
            <person name="He W."/>
            <person name="Zhang D.-F."/>
        </authorList>
    </citation>
    <scope>NUCLEOTIDE SEQUENCE [LARGE SCALE GENOMIC DNA]</scope>
    <source>
        <strain evidence="1 2">WL0113</strain>
    </source>
</reference>
<dbReference type="Proteomes" id="UP001208690">
    <property type="component" value="Unassembled WGS sequence"/>
</dbReference>
<organism evidence="1 2">
    <name type="scientific">Roseobacter sinensis</name>
    <dbReference type="NCBI Taxonomy" id="2931391"/>
    <lineage>
        <taxon>Bacteria</taxon>
        <taxon>Pseudomonadati</taxon>
        <taxon>Pseudomonadota</taxon>
        <taxon>Alphaproteobacteria</taxon>
        <taxon>Rhodobacterales</taxon>
        <taxon>Roseobacteraceae</taxon>
        <taxon>Roseobacter</taxon>
    </lineage>
</organism>
<keyword evidence="2" id="KW-1185">Reference proteome</keyword>
<comment type="caution">
    <text evidence="1">The sequence shown here is derived from an EMBL/GenBank/DDBJ whole genome shotgun (WGS) entry which is preliminary data.</text>
</comment>
<dbReference type="PROSITE" id="PS51257">
    <property type="entry name" value="PROKAR_LIPOPROTEIN"/>
    <property type="match status" value="1"/>
</dbReference>
<protein>
    <recommendedName>
        <fullName evidence="3">Secreted protein</fullName>
    </recommendedName>
</protein>
<evidence type="ECO:0000313" key="1">
    <source>
        <dbReference type="EMBL" id="MCV3274227.1"/>
    </source>
</evidence>
<proteinExistence type="predicted"/>
<gene>
    <name evidence="1" type="ORF">MUB52_22580</name>
</gene>
<accession>A0ABT3BKY2</accession>
<sequence length="117" mass="12795">MPETIRLTALATFILLGCILPASAEFLTGEQIRTFSVGTPFEVRRLGMRAQLLYAPDGTFRTDSARMSGSGTWEITGDTICATMVPRPRQGEQCFTLEAFENAALRTSEGVVLKPVH</sequence>
<name>A0ABT3BKY2_9RHOB</name>
<dbReference type="RefSeq" id="WP_263846432.1">
    <property type="nucleotide sequence ID" value="NZ_JALIEB010000032.1"/>
</dbReference>
<evidence type="ECO:0008006" key="3">
    <source>
        <dbReference type="Google" id="ProtNLM"/>
    </source>
</evidence>
<dbReference type="EMBL" id="JALIEB010000032">
    <property type="protein sequence ID" value="MCV3274227.1"/>
    <property type="molecule type" value="Genomic_DNA"/>
</dbReference>
<evidence type="ECO:0000313" key="2">
    <source>
        <dbReference type="Proteomes" id="UP001208690"/>
    </source>
</evidence>